<evidence type="ECO:0000313" key="1">
    <source>
        <dbReference type="EMBL" id="CRK92196.1"/>
    </source>
</evidence>
<protein>
    <submittedName>
        <fullName evidence="1">CLUMA_CG005823, isoform A</fullName>
    </submittedName>
</protein>
<dbReference type="EMBL" id="CVRI01000024">
    <property type="protein sequence ID" value="CRK92196.1"/>
    <property type="molecule type" value="Genomic_DNA"/>
</dbReference>
<accession>A0A1J1HXY1</accession>
<dbReference type="AlphaFoldDB" id="A0A1J1HXY1"/>
<dbReference type="Proteomes" id="UP000183832">
    <property type="component" value="Unassembled WGS sequence"/>
</dbReference>
<reference evidence="1 2" key="1">
    <citation type="submission" date="2015-04" db="EMBL/GenBank/DDBJ databases">
        <authorList>
            <person name="Syromyatnikov M.Y."/>
            <person name="Popov V.N."/>
        </authorList>
    </citation>
    <scope>NUCLEOTIDE SEQUENCE [LARGE SCALE GENOMIC DNA]</scope>
</reference>
<sequence length="103" mass="12285">MNNSNPKSVKVLYSDESQFPHQISMFLHWDRENERNNELILGKFVVQIFPIKKRKKNDFDKLILFFGLGSKMKHFYYHNHQANPRGKVFIDFVVKQLPTTTTK</sequence>
<organism evidence="1 2">
    <name type="scientific">Clunio marinus</name>
    <dbReference type="NCBI Taxonomy" id="568069"/>
    <lineage>
        <taxon>Eukaryota</taxon>
        <taxon>Metazoa</taxon>
        <taxon>Ecdysozoa</taxon>
        <taxon>Arthropoda</taxon>
        <taxon>Hexapoda</taxon>
        <taxon>Insecta</taxon>
        <taxon>Pterygota</taxon>
        <taxon>Neoptera</taxon>
        <taxon>Endopterygota</taxon>
        <taxon>Diptera</taxon>
        <taxon>Nematocera</taxon>
        <taxon>Chironomoidea</taxon>
        <taxon>Chironomidae</taxon>
        <taxon>Clunio</taxon>
    </lineage>
</organism>
<proteinExistence type="predicted"/>
<gene>
    <name evidence="1" type="ORF">CLUMA_CG005823</name>
</gene>
<keyword evidence="2" id="KW-1185">Reference proteome</keyword>
<name>A0A1J1HXY1_9DIPT</name>
<evidence type="ECO:0000313" key="2">
    <source>
        <dbReference type="Proteomes" id="UP000183832"/>
    </source>
</evidence>